<name>A0ABM7TJC8_9CLOT</name>
<dbReference type="Pfam" id="PF26078">
    <property type="entry name" value="Baseplate_J_M"/>
    <property type="match status" value="1"/>
</dbReference>
<organism evidence="3 4">
    <name type="scientific">Clostridium gelidum</name>
    <dbReference type="NCBI Taxonomy" id="704125"/>
    <lineage>
        <taxon>Bacteria</taxon>
        <taxon>Bacillati</taxon>
        <taxon>Bacillota</taxon>
        <taxon>Clostridia</taxon>
        <taxon>Eubacteriales</taxon>
        <taxon>Clostridiaceae</taxon>
        <taxon>Clostridium</taxon>
    </lineage>
</organism>
<accession>A0ABM7TJC8</accession>
<dbReference type="InterPro" id="IPR058531">
    <property type="entry name" value="Baseplate_J_M"/>
</dbReference>
<dbReference type="RefSeq" id="WP_224034682.1">
    <property type="nucleotide sequence ID" value="NZ_AP024849.1"/>
</dbReference>
<dbReference type="Proteomes" id="UP000824633">
    <property type="component" value="Chromosome"/>
</dbReference>
<feature type="domain" description="Baseplate J-like central" evidence="2">
    <location>
        <begin position="198"/>
        <end position="269"/>
    </location>
</feature>
<dbReference type="Pfam" id="PF04865">
    <property type="entry name" value="Baseplate_J"/>
    <property type="match status" value="1"/>
</dbReference>
<keyword evidence="4" id="KW-1185">Reference proteome</keyword>
<proteinExistence type="predicted"/>
<reference evidence="4" key="1">
    <citation type="submission" date="2021-07" db="EMBL/GenBank/DDBJ databases">
        <title>Complete genome sequencing of a Clostridium isolate.</title>
        <authorList>
            <person name="Ueki A."/>
            <person name="Tonouchi A."/>
        </authorList>
    </citation>
    <scope>NUCLEOTIDE SEQUENCE [LARGE SCALE GENOMIC DNA]</scope>
    <source>
        <strain evidence="4">C5S11</strain>
    </source>
</reference>
<protein>
    <recommendedName>
        <fullName evidence="5">Baseplate J-like protein</fullName>
    </recommendedName>
</protein>
<dbReference type="EMBL" id="AP024849">
    <property type="protein sequence ID" value="BCZ48419.1"/>
    <property type="molecule type" value="Genomic_DNA"/>
</dbReference>
<sequence>MINFVEIIPQNILDNMFDTVESYLGIKLSDGDERNLFLHSLAPIIIGLYNSINDTANQNLLRYARDEKLDEVAEDFYKTTRLDSTKSFCKGIAKLSEVQAQDVTIQAGTKVTPDGLLIYLIRDNAVIKAGQTQTEVTLIAAEPGEKYNGFLPMKIKFIVDPISYVSEIYNTEISASGSDIEDDETYRQRARLYMESLSTTGPEGAYEYYALSADNSVSSIKITSPSPGVVRIYALVDNGEIPSQEILDKIYNACSQKDRRPLTDKVEVVVPEVVNYNIELTYYLDKNFSIKEEEWRKSIEGDHLDHSNGAIRDFIKWQQSDIGKAINPDELKYFIQNAASFEVEGIKITGVRRLEVTSPVHATITENQVAKAANIIVTYGGKE</sequence>
<evidence type="ECO:0000313" key="3">
    <source>
        <dbReference type="EMBL" id="BCZ48419.1"/>
    </source>
</evidence>
<dbReference type="InterPro" id="IPR006949">
    <property type="entry name" value="Barrel_Baseplate_J-like"/>
</dbReference>
<evidence type="ECO:0008006" key="5">
    <source>
        <dbReference type="Google" id="ProtNLM"/>
    </source>
</evidence>
<evidence type="ECO:0000259" key="1">
    <source>
        <dbReference type="Pfam" id="PF04865"/>
    </source>
</evidence>
<evidence type="ECO:0000259" key="2">
    <source>
        <dbReference type="Pfam" id="PF26078"/>
    </source>
</evidence>
<feature type="domain" description="Baseplate protein J-like barrel" evidence="1">
    <location>
        <begin position="101"/>
        <end position="176"/>
    </location>
</feature>
<gene>
    <name evidence="3" type="ORF">psyc5s11_44860</name>
</gene>
<evidence type="ECO:0000313" key="4">
    <source>
        <dbReference type="Proteomes" id="UP000824633"/>
    </source>
</evidence>